<proteinExistence type="predicted"/>
<keyword evidence="1" id="KW-1133">Transmembrane helix</keyword>
<evidence type="ECO:0000313" key="2">
    <source>
        <dbReference type="EMBL" id="GAI48294.1"/>
    </source>
</evidence>
<accession>X1QYC0</accession>
<feature type="non-terminal residue" evidence="2">
    <location>
        <position position="38"/>
    </location>
</feature>
<sequence length="38" mass="4374">MSPTNLWGFPRVAEISSRKVVILPYFACHAYAAFFLNR</sequence>
<comment type="caution">
    <text evidence="2">The sequence shown here is derived from an EMBL/GenBank/DDBJ whole genome shotgun (WGS) entry which is preliminary data.</text>
</comment>
<dbReference type="EMBL" id="BARV01042488">
    <property type="protein sequence ID" value="GAI48294.1"/>
    <property type="molecule type" value="Genomic_DNA"/>
</dbReference>
<keyword evidence="1" id="KW-0812">Transmembrane</keyword>
<feature type="transmembrane region" description="Helical" evidence="1">
    <location>
        <begin position="20"/>
        <end position="37"/>
    </location>
</feature>
<organism evidence="2">
    <name type="scientific">marine sediment metagenome</name>
    <dbReference type="NCBI Taxonomy" id="412755"/>
    <lineage>
        <taxon>unclassified sequences</taxon>
        <taxon>metagenomes</taxon>
        <taxon>ecological metagenomes</taxon>
    </lineage>
</organism>
<name>X1QYC0_9ZZZZ</name>
<dbReference type="AlphaFoldDB" id="X1QYC0"/>
<gene>
    <name evidence="2" type="ORF">S06H3_63874</name>
</gene>
<reference evidence="2" key="1">
    <citation type="journal article" date="2014" name="Front. Microbiol.">
        <title>High frequency of phylogenetically diverse reductive dehalogenase-homologous genes in deep subseafloor sedimentary metagenomes.</title>
        <authorList>
            <person name="Kawai M."/>
            <person name="Futagami T."/>
            <person name="Toyoda A."/>
            <person name="Takaki Y."/>
            <person name="Nishi S."/>
            <person name="Hori S."/>
            <person name="Arai W."/>
            <person name="Tsubouchi T."/>
            <person name="Morono Y."/>
            <person name="Uchiyama I."/>
            <person name="Ito T."/>
            <person name="Fujiyama A."/>
            <person name="Inagaki F."/>
            <person name="Takami H."/>
        </authorList>
    </citation>
    <scope>NUCLEOTIDE SEQUENCE</scope>
    <source>
        <strain evidence="2">Expedition CK06-06</strain>
    </source>
</reference>
<protein>
    <submittedName>
        <fullName evidence="2">Uncharacterized protein</fullName>
    </submittedName>
</protein>
<evidence type="ECO:0000256" key="1">
    <source>
        <dbReference type="SAM" id="Phobius"/>
    </source>
</evidence>
<keyword evidence="1" id="KW-0472">Membrane</keyword>